<keyword evidence="1" id="KW-1133">Transmembrane helix</keyword>
<proteinExistence type="predicted"/>
<reference evidence="2 3" key="1">
    <citation type="submission" date="2024-11" db="EMBL/GenBank/DDBJ databases">
        <title>A near-complete genome assembly of Cinchona calisaya.</title>
        <authorList>
            <person name="Lian D.C."/>
            <person name="Zhao X.W."/>
            <person name="Wei L."/>
        </authorList>
    </citation>
    <scope>NUCLEOTIDE SEQUENCE [LARGE SCALE GENOMIC DNA]</scope>
    <source>
        <tissue evidence="2">Nenye</tissue>
    </source>
</reference>
<gene>
    <name evidence="2" type="ORF">ACH5RR_008651</name>
</gene>
<dbReference type="Proteomes" id="UP001630127">
    <property type="component" value="Unassembled WGS sequence"/>
</dbReference>
<evidence type="ECO:0000313" key="2">
    <source>
        <dbReference type="EMBL" id="KAL3529329.1"/>
    </source>
</evidence>
<feature type="transmembrane region" description="Helical" evidence="1">
    <location>
        <begin position="150"/>
        <end position="168"/>
    </location>
</feature>
<dbReference type="AlphaFoldDB" id="A0ABD3ACB7"/>
<evidence type="ECO:0000313" key="3">
    <source>
        <dbReference type="Proteomes" id="UP001630127"/>
    </source>
</evidence>
<keyword evidence="1" id="KW-0812">Transmembrane</keyword>
<sequence>MANDCWELSSNEVEDILEHVFGELHEIPSKVVSPLHEPFDLDFLQDNLDMRPKPRKFWQSMFAGIPLIGGASSSNVRVNMSRTTGPSTIVSSGFPQVHRARGQHLERENSNEEDNMSMSLLVKRLWFLFYPRGKRTKVLLSMKKKRKLRVILVTPHMCILNCLVRLSIWS</sequence>
<protein>
    <submittedName>
        <fullName evidence="2">Uncharacterized protein</fullName>
    </submittedName>
</protein>
<keyword evidence="1" id="KW-0472">Membrane</keyword>
<keyword evidence="3" id="KW-1185">Reference proteome</keyword>
<dbReference type="EMBL" id="JBJUIK010000004">
    <property type="protein sequence ID" value="KAL3529329.1"/>
    <property type="molecule type" value="Genomic_DNA"/>
</dbReference>
<evidence type="ECO:0000256" key="1">
    <source>
        <dbReference type="SAM" id="Phobius"/>
    </source>
</evidence>
<accession>A0ABD3ACB7</accession>
<organism evidence="2 3">
    <name type="scientific">Cinchona calisaya</name>
    <dbReference type="NCBI Taxonomy" id="153742"/>
    <lineage>
        <taxon>Eukaryota</taxon>
        <taxon>Viridiplantae</taxon>
        <taxon>Streptophyta</taxon>
        <taxon>Embryophyta</taxon>
        <taxon>Tracheophyta</taxon>
        <taxon>Spermatophyta</taxon>
        <taxon>Magnoliopsida</taxon>
        <taxon>eudicotyledons</taxon>
        <taxon>Gunneridae</taxon>
        <taxon>Pentapetalae</taxon>
        <taxon>asterids</taxon>
        <taxon>lamiids</taxon>
        <taxon>Gentianales</taxon>
        <taxon>Rubiaceae</taxon>
        <taxon>Cinchonoideae</taxon>
        <taxon>Cinchoneae</taxon>
        <taxon>Cinchona</taxon>
    </lineage>
</organism>
<name>A0ABD3ACB7_9GENT</name>
<comment type="caution">
    <text evidence="2">The sequence shown here is derived from an EMBL/GenBank/DDBJ whole genome shotgun (WGS) entry which is preliminary data.</text>
</comment>